<accession>A0AAE0G778</accession>
<reference evidence="2 3" key="1">
    <citation type="journal article" date="2015" name="Genome Biol. Evol.">
        <title>Comparative Genomics of a Bacterivorous Green Alga Reveals Evolutionary Causalities and Consequences of Phago-Mixotrophic Mode of Nutrition.</title>
        <authorList>
            <person name="Burns J.A."/>
            <person name="Paasch A."/>
            <person name="Narechania A."/>
            <person name="Kim E."/>
        </authorList>
    </citation>
    <scope>NUCLEOTIDE SEQUENCE [LARGE SCALE GENOMIC DNA]</scope>
    <source>
        <strain evidence="2">PLY_AMNH</strain>
    </source>
</reference>
<dbReference type="Proteomes" id="UP001190700">
    <property type="component" value="Unassembled WGS sequence"/>
</dbReference>
<dbReference type="EMBL" id="LGRX02009128">
    <property type="protein sequence ID" value="KAK3272151.1"/>
    <property type="molecule type" value="Genomic_DNA"/>
</dbReference>
<name>A0AAE0G778_9CHLO</name>
<evidence type="ECO:0000313" key="2">
    <source>
        <dbReference type="EMBL" id="KAK3272151.1"/>
    </source>
</evidence>
<evidence type="ECO:0000313" key="1">
    <source>
        <dbReference type="EMBL" id="KAK3260686.1"/>
    </source>
</evidence>
<reference evidence="2" key="2">
    <citation type="submission" date="2023-06" db="EMBL/GenBank/DDBJ databases">
        <title>Long-read-based genome assembly of the green algal bacterivore Cymbomonas tetramitiformis.</title>
        <authorList>
            <person name="Gyaltshen Y."/>
            <person name="Rozenberg A."/>
            <person name="Paasch A."/>
            <person name="Burns J.A."/>
            <person name="Warring S."/>
            <person name="Larson R."/>
            <person name="Maurer-Alcala X."/>
            <person name="Dacks J."/>
            <person name="Kim E."/>
        </authorList>
    </citation>
    <scope>NUCLEOTIDE SEQUENCE</scope>
    <source>
        <strain evidence="2">PLY_AMNH</strain>
    </source>
</reference>
<organism evidence="2 3">
    <name type="scientific">Cymbomonas tetramitiformis</name>
    <dbReference type="NCBI Taxonomy" id="36881"/>
    <lineage>
        <taxon>Eukaryota</taxon>
        <taxon>Viridiplantae</taxon>
        <taxon>Chlorophyta</taxon>
        <taxon>Pyramimonadophyceae</taxon>
        <taxon>Pyramimonadales</taxon>
        <taxon>Pyramimonadaceae</taxon>
        <taxon>Cymbomonas</taxon>
    </lineage>
</organism>
<dbReference type="AlphaFoldDB" id="A0AAE0G778"/>
<sequence length="102" mass="11961">MDEKAAKRQLLAALDPEFYREVITPRWLDTELAVRWRSRRYSLTSWRCGGVPTPTECPLCPGHFHDTAQCPIIRKSERQKTNHLCCPTVGLEKNIFTLREYR</sequence>
<keyword evidence="3" id="KW-1185">Reference proteome</keyword>
<evidence type="ECO:0000313" key="3">
    <source>
        <dbReference type="Proteomes" id="UP001190700"/>
    </source>
</evidence>
<gene>
    <name evidence="2" type="ORF">CYMTET_19535</name>
    <name evidence="1" type="ORF">CYMTET_30369</name>
</gene>
<protein>
    <submittedName>
        <fullName evidence="2">Uncharacterized protein</fullName>
    </submittedName>
</protein>
<proteinExistence type="predicted"/>
<comment type="caution">
    <text evidence="2">The sequence shown here is derived from an EMBL/GenBank/DDBJ whole genome shotgun (WGS) entry which is preliminary data.</text>
</comment>
<dbReference type="EMBL" id="LGRX02017502">
    <property type="protein sequence ID" value="KAK3260686.1"/>
    <property type="molecule type" value="Genomic_DNA"/>
</dbReference>